<evidence type="ECO:0000313" key="2">
    <source>
        <dbReference type="EMBL" id="MBB4649556.1"/>
    </source>
</evidence>
<proteinExistence type="predicted"/>
<organism evidence="2 3">
    <name type="scientific">Aminobacter niigataensis</name>
    <dbReference type="NCBI Taxonomy" id="83265"/>
    <lineage>
        <taxon>Bacteria</taxon>
        <taxon>Pseudomonadati</taxon>
        <taxon>Pseudomonadota</taxon>
        <taxon>Alphaproteobacteria</taxon>
        <taxon>Hyphomicrobiales</taxon>
        <taxon>Phyllobacteriaceae</taxon>
        <taxon>Aminobacter</taxon>
    </lineage>
</organism>
<dbReference type="InterPro" id="IPR003610">
    <property type="entry name" value="CBM5/12"/>
</dbReference>
<evidence type="ECO:0000259" key="1">
    <source>
        <dbReference type="SMART" id="SM00495"/>
    </source>
</evidence>
<evidence type="ECO:0000313" key="3">
    <source>
        <dbReference type="Proteomes" id="UP000539538"/>
    </source>
</evidence>
<dbReference type="Proteomes" id="UP000539538">
    <property type="component" value="Unassembled WGS sequence"/>
</dbReference>
<protein>
    <recommendedName>
        <fullName evidence="1">Chitin-binding type-3 domain-containing protein</fullName>
    </recommendedName>
</protein>
<dbReference type="EMBL" id="JACHOT010000001">
    <property type="protein sequence ID" value="MBB4649556.1"/>
    <property type="molecule type" value="Genomic_DNA"/>
</dbReference>
<sequence length="656" mass="67953">MTSSVYSAGTVSVSNGSAIVTGTGTAWSVALVTGGMFSFAGMSVPIASVESDTSLTLAYPWPDASAAGAYAIARETSEAVRAAWINDRLAQILTKLSLAGIHPDGAGTLAERDALSPVPAAGFLWLRVEIGYGLDIYKRTGSGWDGPFSLTGPAGPGGTLHWVDAGWAAATAYEYNDGLVHDGTSYRCFVPHTSAASTEPGVGANWATVWEVTAAKGADGAPGAPGVVQSVVAGSNVTVDSSDPAHPVISSSGGGTAASIVFTPAGNVSATNVQTAIQELDGEKANSSSLGTAAAKNVGTSGDVVPLLNTDGLYFDGKIGIGAAPVDAKFECTSSVAASNGRFVGTTALGSSSGGGVGLVAAGNINAADQRLGIFFFGGQKSSAYNYGAAVAAFSSHDWSAGAGAGTSLRFETATTVGNSRVERLRILLGLFHPSATGGDKGDNTINFGAVYDDNSLLTCMAMSKEFIENGEIDIAKWDAMVPDIQVPESREDVPVMVDRLVPVVRALDEVAEDGGLVRRFIETYETVTVQAADLIPVWDENGNGISVVEHPLFEEVVTPATIVPRIHGTARIFKAMCDAGFDPRDPEQYFAKMRAEEALPGMPTQADWEHNGLSIGELASRKWLAMEMVAVVCNAMWLKLKDHESRLAALETPSN</sequence>
<keyword evidence="3" id="KW-1185">Reference proteome</keyword>
<name>A0ABR6KYF5_9HYPH</name>
<dbReference type="SMART" id="SM00495">
    <property type="entry name" value="ChtBD3"/>
    <property type="match status" value="1"/>
</dbReference>
<dbReference type="Gene3D" id="2.10.10.20">
    <property type="entry name" value="Carbohydrate-binding module superfamily 5/12"/>
    <property type="match status" value="1"/>
</dbReference>
<gene>
    <name evidence="2" type="ORF">GGQ99_001278</name>
</gene>
<dbReference type="RefSeq" id="WP_183261420.1">
    <property type="nucleotide sequence ID" value="NZ_BAAAVZ010000003.1"/>
</dbReference>
<comment type="caution">
    <text evidence="2">The sequence shown here is derived from an EMBL/GenBank/DDBJ whole genome shotgun (WGS) entry which is preliminary data.</text>
</comment>
<reference evidence="2 3" key="1">
    <citation type="submission" date="2020-08" db="EMBL/GenBank/DDBJ databases">
        <title>Genomic Encyclopedia of Type Strains, Phase IV (KMG-IV): sequencing the most valuable type-strain genomes for metagenomic binning, comparative biology and taxonomic classification.</title>
        <authorList>
            <person name="Goeker M."/>
        </authorList>
    </citation>
    <scope>NUCLEOTIDE SEQUENCE [LARGE SCALE GENOMIC DNA]</scope>
    <source>
        <strain evidence="2 3">DSM 7050</strain>
    </source>
</reference>
<feature type="domain" description="Chitin-binding type-3" evidence="1">
    <location>
        <begin position="164"/>
        <end position="209"/>
    </location>
</feature>
<accession>A0ABR6KYF5</accession>